<name>A0A0P0X918_ORYSJ</name>
<dbReference type="Gramene" id="Os07t0611950-00">
    <property type="protein sequence ID" value="Os07t0611950-00"/>
    <property type="gene ID" value="Os07g0611950"/>
</dbReference>
<evidence type="ECO:0000313" key="1">
    <source>
        <dbReference type="EMBL" id="BAT02616.1"/>
    </source>
</evidence>
<reference evidence="1 2" key="3">
    <citation type="journal article" date="2013" name="Rice">
        <title>Improvement of the Oryza sativa Nipponbare reference genome using next generation sequence and optical map data.</title>
        <authorList>
            <person name="Kawahara Y."/>
            <person name="de la Bastide M."/>
            <person name="Hamilton J.P."/>
            <person name="Kanamori H."/>
            <person name="McCombie W.R."/>
            <person name="Ouyang S."/>
            <person name="Schwartz D.C."/>
            <person name="Tanaka T."/>
            <person name="Wu J."/>
            <person name="Zhou S."/>
            <person name="Childs K.L."/>
            <person name="Davidson R.M."/>
            <person name="Lin H."/>
            <person name="Quesada-Ocampo L."/>
            <person name="Vaillancourt B."/>
            <person name="Sakai H."/>
            <person name="Lee S.S."/>
            <person name="Kim J."/>
            <person name="Numa H."/>
            <person name="Itoh T."/>
            <person name="Buell C.R."/>
            <person name="Matsumoto T."/>
        </authorList>
    </citation>
    <scope>NUCLEOTIDE SEQUENCE [LARGE SCALE GENOMIC DNA]</scope>
    <source>
        <strain evidence="2">cv. Nipponbare</strain>
    </source>
</reference>
<dbReference type="InParanoid" id="A0A0P0X918"/>
<dbReference type="Proteomes" id="UP000059680">
    <property type="component" value="Chromosome 7"/>
</dbReference>
<reference evidence="1 2" key="2">
    <citation type="journal article" date="2013" name="Plant Cell Physiol.">
        <title>Rice Annotation Project Database (RAP-DB): an integrative and interactive database for rice genomics.</title>
        <authorList>
            <person name="Sakai H."/>
            <person name="Lee S.S."/>
            <person name="Tanaka T."/>
            <person name="Numa H."/>
            <person name="Kim J."/>
            <person name="Kawahara Y."/>
            <person name="Wakimoto H."/>
            <person name="Yang C.C."/>
            <person name="Iwamoto M."/>
            <person name="Abe T."/>
            <person name="Yamada Y."/>
            <person name="Muto A."/>
            <person name="Inokuchi H."/>
            <person name="Ikemura T."/>
            <person name="Matsumoto T."/>
            <person name="Sasaki T."/>
            <person name="Itoh T."/>
        </authorList>
    </citation>
    <scope>NUCLEOTIDE SEQUENCE [LARGE SCALE GENOMIC DNA]</scope>
    <source>
        <strain evidence="2">cv. Nipponbare</strain>
    </source>
</reference>
<proteinExistence type="predicted"/>
<gene>
    <name evidence="1" type="ordered locus">Os07g0611950</name>
    <name evidence="1" type="ORF">OSNPB_070611950</name>
</gene>
<reference evidence="2" key="1">
    <citation type="journal article" date="2005" name="Nature">
        <title>The map-based sequence of the rice genome.</title>
        <authorList>
            <consortium name="International rice genome sequencing project (IRGSP)"/>
            <person name="Matsumoto T."/>
            <person name="Wu J."/>
            <person name="Kanamori H."/>
            <person name="Katayose Y."/>
            <person name="Fujisawa M."/>
            <person name="Namiki N."/>
            <person name="Mizuno H."/>
            <person name="Yamamoto K."/>
            <person name="Antonio B.A."/>
            <person name="Baba T."/>
            <person name="Sakata K."/>
            <person name="Nagamura Y."/>
            <person name="Aoki H."/>
            <person name="Arikawa K."/>
            <person name="Arita K."/>
            <person name="Bito T."/>
            <person name="Chiden Y."/>
            <person name="Fujitsuka N."/>
            <person name="Fukunaka R."/>
            <person name="Hamada M."/>
            <person name="Harada C."/>
            <person name="Hayashi A."/>
            <person name="Hijishita S."/>
            <person name="Honda M."/>
            <person name="Hosokawa S."/>
            <person name="Ichikawa Y."/>
            <person name="Idonuma A."/>
            <person name="Iijima M."/>
            <person name="Ikeda M."/>
            <person name="Ikeno M."/>
            <person name="Ito K."/>
            <person name="Ito S."/>
            <person name="Ito T."/>
            <person name="Ito Y."/>
            <person name="Ito Y."/>
            <person name="Iwabuchi A."/>
            <person name="Kamiya K."/>
            <person name="Karasawa W."/>
            <person name="Kurita K."/>
            <person name="Katagiri S."/>
            <person name="Kikuta A."/>
            <person name="Kobayashi H."/>
            <person name="Kobayashi N."/>
            <person name="Machita K."/>
            <person name="Maehara T."/>
            <person name="Masukawa M."/>
            <person name="Mizubayashi T."/>
            <person name="Mukai Y."/>
            <person name="Nagasaki H."/>
            <person name="Nagata Y."/>
            <person name="Naito S."/>
            <person name="Nakashima M."/>
            <person name="Nakama Y."/>
            <person name="Nakamichi Y."/>
            <person name="Nakamura M."/>
            <person name="Meguro A."/>
            <person name="Negishi M."/>
            <person name="Ohta I."/>
            <person name="Ohta T."/>
            <person name="Okamoto M."/>
            <person name="Ono N."/>
            <person name="Saji S."/>
            <person name="Sakaguchi M."/>
            <person name="Sakai K."/>
            <person name="Shibata M."/>
            <person name="Shimokawa T."/>
            <person name="Song J."/>
            <person name="Takazaki Y."/>
            <person name="Terasawa K."/>
            <person name="Tsugane M."/>
            <person name="Tsuji K."/>
            <person name="Ueda S."/>
            <person name="Waki K."/>
            <person name="Yamagata H."/>
            <person name="Yamamoto M."/>
            <person name="Yamamoto S."/>
            <person name="Yamane H."/>
            <person name="Yoshiki S."/>
            <person name="Yoshihara R."/>
            <person name="Yukawa K."/>
            <person name="Zhong H."/>
            <person name="Yano M."/>
            <person name="Yuan Q."/>
            <person name="Ouyang S."/>
            <person name="Liu J."/>
            <person name="Jones K.M."/>
            <person name="Gansberger K."/>
            <person name="Moffat K."/>
            <person name="Hill J."/>
            <person name="Bera J."/>
            <person name="Fadrosh D."/>
            <person name="Jin S."/>
            <person name="Johri S."/>
            <person name="Kim M."/>
            <person name="Overton L."/>
            <person name="Reardon M."/>
            <person name="Tsitrin T."/>
            <person name="Vuong H."/>
            <person name="Weaver B."/>
            <person name="Ciecko A."/>
            <person name="Tallon L."/>
            <person name="Jackson J."/>
            <person name="Pai G."/>
            <person name="Aken S.V."/>
            <person name="Utterback T."/>
            <person name="Reidmuller S."/>
            <person name="Feldblyum T."/>
            <person name="Hsiao J."/>
            <person name="Zismann V."/>
            <person name="Iobst S."/>
            <person name="de Vazeille A.R."/>
            <person name="Buell C.R."/>
            <person name="Ying K."/>
            <person name="Li Y."/>
            <person name="Lu T."/>
            <person name="Huang Y."/>
            <person name="Zhao Q."/>
            <person name="Feng Q."/>
            <person name="Zhang L."/>
            <person name="Zhu J."/>
            <person name="Weng Q."/>
            <person name="Mu J."/>
            <person name="Lu Y."/>
            <person name="Fan D."/>
            <person name="Liu Y."/>
            <person name="Guan J."/>
            <person name="Zhang Y."/>
            <person name="Yu S."/>
            <person name="Liu X."/>
            <person name="Zhang Y."/>
            <person name="Hong G."/>
            <person name="Han B."/>
            <person name="Choisne N."/>
            <person name="Demange N."/>
            <person name="Orjeda G."/>
            <person name="Samain S."/>
            <person name="Cattolico L."/>
            <person name="Pelletier E."/>
            <person name="Couloux A."/>
            <person name="Segurens B."/>
            <person name="Wincker P."/>
            <person name="D'Hont A."/>
            <person name="Scarpelli C."/>
            <person name="Weissenbach J."/>
            <person name="Salanoubat M."/>
            <person name="Quetier F."/>
            <person name="Yu Y."/>
            <person name="Kim H.R."/>
            <person name="Rambo T."/>
            <person name="Currie J."/>
            <person name="Collura K."/>
            <person name="Luo M."/>
            <person name="Yang T."/>
            <person name="Ammiraju J.S.S."/>
            <person name="Engler F."/>
            <person name="Soderlund C."/>
            <person name="Wing R.A."/>
            <person name="Palmer L.E."/>
            <person name="de la Bastide M."/>
            <person name="Spiegel L."/>
            <person name="Nascimento L."/>
            <person name="Zutavern T."/>
            <person name="O'Shaughnessy A."/>
            <person name="Dike S."/>
            <person name="Dedhia N."/>
            <person name="Preston R."/>
            <person name="Balija V."/>
            <person name="McCombie W.R."/>
            <person name="Chow T."/>
            <person name="Chen H."/>
            <person name="Chung M."/>
            <person name="Chen C."/>
            <person name="Shaw J."/>
            <person name="Wu H."/>
            <person name="Hsiao K."/>
            <person name="Chao Y."/>
            <person name="Chu M."/>
            <person name="Cheng C."/>
            <person name="Hour A."/>
            <person name="Lee P."/>
            <person name="Lin S."/>
            <person name="Lin Y."/>
            <person name="Liou J."/>
            <person name="Liu S."/>
            <person name="Hsing Y."/>
            <person name="Raghuvanshi S."/>
            <person name="Mohanty A."/>
            <person name="Bharti A.K."/>
            <person name="Gaur A."/>
            <person name="Gupta V."/>
            <person name="Kumar D."/>
            <person name="Ravi V."/>
            <person name="Vij S."/>
            <person name="Kapur A."/>
            <person name="Khurana P."/>
            <person name="Khurana P."/>
            <person name="Khurana J.P."/>
            <person name="Tyagi A.K."/>
            <person name="Gaikwad K."/>
            <person name="Singh A."/>
            <person name="Dalal V."/>
            <person name="Srivastava S."/>
            <person name="Dixit A."/>
            <person name="Pal A.K."/>
            <person name="Ghazi I.A."/>
            <person name="Yadav M."/>
            <person name="Pandit A."/>
            <person name="Bhargava A."/>
            <person name="Sureshbabu K."/>
            <person name="Batra K."/>
            <person name="Sharma T.R."/>
            <person name="Mohapatra T."/>
            <person name="Singh N.K."/>
            <person name="Messing J."/>
            <person name="Nelson A.B."/>
            <person name="Fuks G."/>
            <person name="Kavchok S."/>
            <person name="Keizer G."/>
            <person name="Linton E."/>
            <person name="Llaca V."/>
            <person name="Song R."/>
            <person name="Tanyolac B."/>
            <person name="Young S."/>
            <person name="Ho-Il K."/>
            <person name="Hahn J.H."/>
            <person name="Sangsakoo G."/>
            <person name="Vanavichit A."/>
            <person name="de Mattos Luiz.A.T."/>
            <person name="Zimmer P.D."/>
            <person name="Malone G."/>
            <person name="Dellagostin O."/>
            <person name="de Oliveira A.C."/>
            <person name="Bevan M."/>
            <person name="Bancroft I."/>
            <person name="Minx P."/>
            <person name="Cordum H."/>
            <person name="Wilson R."/>
            <person name="Cheng Z."/>
            <person name="Jin W."/>
            <person name="Jiang J."/>
            <person name="Leong S.A."/>
            <person name="Iwama H."/>
            <person name="Gojobori T."/>
            <person name="Itoh T."/>
            <person name="Niimura Y."/>
            <person name="Fujii Y."/>
            <person name="Habara T."/>
            <person name="Sakai H."/>
            <person name="Sato Y."/>
            <person name="Wilson G."/>
            <person name="Kumar K."/>
            <person name="McCouch S."/>
            <person name="Juretic N."/>
            <person name="Hoen D."/>
            <person name="Wright S."/>
            <person name="Bruskiewich R."/>
            <person name="Bureau T."/>
            <person name="Miyao A."/>
            <person name="Hirochika H."/>
            <person name="Nishikawa T."/>
            <person name="Kadowaki K."/>
            <person name="Sugiura M."/>
            <person name="Burr B."/>
            <person name="Sasaki T."/>
        </authorList>
    </citation>
    <scope>NUCLEOTIDE SEQUENCE [LARGE SCALE GENOMIC DNA]</scope>
    <source>
        <strain evidence="2">cv. Nipponbare</strain>
    </source>
</reference>
<sequence length="34" mass="3969">SSEVTFVRMLGWKIIKNTGHMPHRRTRNGSMRPS</sequence>
<accession>A0A0P0X918</accession>
<organism evidence="1 2">
    <name type="scientific">Oryza sativa subsp. japonica</name>
    <name type="common">Rice</name>
    <dbReference type="NCBI Taxonomy" id="39947"/>
    <lineage>
        <taxon>Eukaryota</taxon>
        <taxon>Viridiplantae</taxon>
        <taxon>Streptophyta</taxon>
        <taxon>Embryophyta</taxon>
        <taxon>Tracheophyta</taxon>
        <taxon>Spermatophyta</taxon>
        <taxon>Magnoliopsida</taxon>
        <taxon>Liliopsida</taxon>
        <taxon>Poales</taxon>
        <taxon>Poaceae</taxon>
        <taxon>BOP clade</taxon>
        <taxon>Oryzoideae</taxon>
        <taxon>Oryzeae</taxon>
        <taxon>Oryzinae</taxon>
        <taxon>Oryza</taxon>
        <taxon>Oryza sativa</taxon>
    </lineage>
</organism>
<dbReference type="AlphaFoldDB" id="A0A0P0X918"/>
<evidence type="ECO:0000313" key="2">
    <source>
        <dbReference type="Proteomes" id="UP000059680"/>
    </source>
</evidence>
<feature type="non-terminal residue" evidence="1">
    <location>
        <position position="34"/>
    </location>
</feature>
<dbReference type="EMBL" id="AP014963">
    <property type="protein sequence ID" value="BAT02616.1"/>
    <property type="molecule type" value="Genomic_DNA"/>
</dbReference>
<protein>
    <submittedName>
        <fullName evidence="1">Os07g0611950 protein</fullName>
    </submittedName>
</protein>
<dbReference type="PaxDb" id="39947-A0A0P0X918"/>
<keyword evidence="2" id="KW-1185">Reference proteome</keyword>